<dbReference type="EMBL" id="CAJOBA010052561">
    <property type="protein sequence ID" value="CAF4256103.1"/>
    <property type="molecule type" value="Genomic_DNA"/>
</dbReference>
<feature type="non-terminal residue" evidence="2">
    <location>
        <position position="1"/>
    </location>
</feature>
<dbReference type="Proteomes" id="UP000677228">
    <property type="component" value="Unassembled WGS sequence"/>
</dbReference>
<comment type="caution">
    <text evidence="2">The sequence shown here is derived from an EMBL/GenBank/DDBJ whole genome shotgun (WGS) entry which is preliminary data.</text>
</comment>
<dbReference type="EMBL" id="CAJNOK010030697">
    <property type="protein sequence ID" value="CAF1463125.1"/>
    <property type="molecule type" value="Genomic_DNA"/>
</dbReference>
<reference evidence="2" key="1">
    <citation type="submission" date="2021-02" db="EMBL/GenBank/DDBJ databases">
        <authorList>
            <person name="Nowell W R."/>
        </authorList>
    </citation>
    <scope>NUCLEOTIDE SEQUENCE</scope>
</reference>
<name>A0A8S2T1D3_9BILA</name>
<organism evidence="2 3">
    <name type="scientific">Didymodactylos carnosus</name>
    <dbReference type="NCBI Taxonomy" id="1234261"/>
    <lineage>
        <taxon>Eukaryota</taxon>
        <taxon>Metazoa</taxon>
        <taxon>Spiralia</taxon>
        <taxon>Gnathifera</taxon>
        <taxon>Rotifera</taxon>
        <taxon>Eurotatoria</taxon>
        <taxon>Bdelloidea</taxon>
        <taxon>Philodinida</taxon>
        <taxon>Philodinidae</taxon>
        <taxon>Didymodactylos</taxon>
    </lineage>
</organism>
<dbReference type="Proteomes" id="UP000682733">
    <property type="component" value="Unassembled WGS sequence"/>
</dbReference>
<sequence>MGETGIAVFRVHVNIDNYNVGQLPEDDVPVSLLQTSIATSDDDEESDSVPLFGSAVVDTDGTNMSEKDINGHILKLTSKFNKQSLNDPQTCTTNNQYYIRRRSKPVNKYYSPNLLM</sequence>
<proteinExistence type="predicted"/>
<evidence type="ECO:0000313" key="1">
    <source>
        <dbReference type="EMBL" id="CAF1463125.1"/>
    </source>
</evidence>
<evidence type="ECO:0000313" key="2">
    <source>
        <dbReference type="EMBL" id="CAF4256103.1"/>
    </source>
</evidence>
<evidence type="ECO:0000313" key="3">
    <source>
        <dbReference type="Proteomes" id="UP000682733"/>
    </source>
</evidence>
<protein>
    <submittedName>
        <fullName evidence="2">Uncharacterized protein</fullName>
    </submittedName>
</protein>
<gene>
    <name evidence="1" type="ORF">OVA965_LOCUS35332</name>
    <name evidence="2" type="ORF">TMI583_LOCUS36292</name>
</gene>
<dbReference type="AlphaFoldDB" id="A0A8S2T1D3"/>
<accession>A0A8S2T1D3</accession>